<keyword evidence="3" id="KW-0732">Signal</keyword>
<dbReference type="InterPro" id="IPR052210">
    <property type="entry name" value="LysM1-like"/>
</dbReference>
<dbReference type="CDD" id="cd00118">
    <property type="entry name" value="LysM"/>
    <property type="match status" value="1"/>
</dbReference>
<evidence type="ECO:0000256" key="2">
    <source>
        <dbReference type="ARBA" id="ARBA00023026"/>
    </source>
</evidence>
<dbReference type="Proteomes" id="UP000719766">
    <property type="component" value="Unassembled WGS sequence"/>
</dbReference>
<dbReference type="AlphaFoldDB" id="A0A9P7DMM6"/>
<dbReference type="InterPro" id="IPR018392">
    <property type="entry name" value="LysM"/>
</dbReference>
<keyword evidence="2" id="KW-0843">Virulence</keyword>
<evidence type="ECO:0000313" key="5">
    <source>
        <dbReference type="EMBL" id="KAG1798629.1"/>
    </source>
</evidence>
<comment type="caution">
    <text evidence="5">The sequence shown here is derived from an EMBL/GenBank/DDBJ whole genome shotgun (WGS) entry which is preliminary data.</text>
</comment>
<dbReference type="PANTHER" id="PTHR34997:SF1">
    <property type="entry name" value="PEPTIDOGLYCAN-BINDING LYSIN DOMAIN"/>
    <property type="match status" value="1"/>
</dbReference>
<evidence type="ECO:0000256" key="3">
    <source>
        <dbReference type="SAM" id="SignalP"/>
    </source>
</evidence>
<dbReference type="GeneID" id="64599865"/>
<evidence type="ECO:0000256" key="1">
    <source>
        <dbReference type="ARBA" id="ARBA00022669"/>
    </source>
</evidence>
<proteinExistence type="predicted"/>
<dbReference type="Pfam" id="PF01476">
    <property type="entry name" value="LysM"/>
    <property type="match status" value="2"/>
</dbReference>
<dbReference type="PROSITE" id="PS51782">
    <property type="entry name" value="LYSM"/>
    <property type="match status" value="2"/>
</dbReference>
<protein>
    <recommendedName>
        <fullName evidence="4">LysM domain-containing protein</fullName>
    </recommendedName>
</protein>
<evidence type="ECO:0000313" key="6">
    <source>
        <dbReference type="Proteomes" id="UP000719766"/>
    </source>
</evidence>
<feature type="chain" id="PRO_5040468707" description="LysM domain-containing protein" evidence="3">
    <location>
        <begin position="23"/>
        <end position="143"/>
    </location>
</feature>
<dbReference type="InterPro" id="IPR036779">
    <property type="entry name" value="LysM_dom_sf"/>
</dbReference>
<keyword evidence="1" id="KW-0147">Chitin-binding</keyword>
<dbReference type="PANTHER" id="PTHR34997">
    <property type="entry name" value="AM15"/>
    <property type="match status" value="1"/>
</dbReference>
<name>A0A9P7DMM6_9AGAM</name>
<dbReference type="Gene3D" id="3.10.350.10">
    <property type="entry name" value="LysM domain"/>
    <property type="match status" value="2"/>
</dbReference>
<reference evidence="5" key="1">
    <citation type="journal article" date="2020" name="New Phytol.">
        <title>Comparative genomics reveals dynamic genome evolution in host specialist ectomycorrhizal fungi.</title>
        <authorList>
            <person name="Lofgren L.A."/>
            <person name="Nguyen N.H."/>
            <person name="Vilgalys R."/>
            <person name="Ruytinx J."/>
            <person name="Liao H.L."/>
            <person name="Branco S."/>
            <person name="Kuo A."/>
            <person name="LaButti K."/>
            <person name="Lipzen A."/>
            <person name="Andreopoulos W."/>
            <person name="Pangilinan J."/>
            <person name="Riley R."/>
            <person name="Hundley H."/>
            <person name="Na H."/>
            <person name="Barry K."/>
            <person name="Grigoriev I.V."/>
            <person name="Stajich J.E."/>
            <person name="Kennedy P.G."/>
        </authorList>
    </citation>
    <scope>NUCLEOTIDE SEQUENCE</scope>
    <source>
        <strain evidence="5">S12</strain>
    </source>
</reference>
<dbReference type="GO" id="GO:0008061">
    <property type="term" value="F:chitin binding"/>
    <property type="evidence" value="ECO:0007669"/>
    <property type="project" value="UniProtKB-KW"/>
</dbReference>
<feature type="domain" description="LysM" evidence="4">
    <location>
        <begin position="88"/>
        <end position="134"/>
    </location>
</feature>
<feature type="domain" description="LysM" evidence="4">
    <location>
        <begin position="32"/>
        <end position="79"/>
    </location>
</feature>
<accession>A0A9P7DMM6</accession>
<gene>
    <name evidence="5" type="ORF">HD556DRAFT_1440328</name>
</gene>
<dbReference type="SUPFAM" id="SSF54106">
    <property type="entry name" value="LysM domain"/>
    <property type="match status" value="2"/>
</dbReference>
<dbReference type="RefSeq" id="XP_041163315.1">
    <property type="nucleotide sequence ID" value="XM_041306101.1"/>
</dbReference>
<feature type="signal peptide" evidence="3">
    <location>
        <begin position="1"/>
        <end position="22"/>
    </location>
</feature>
<sequence>MHASFFAARLVVLAAISLVVSAQSLLPDGCDRNVTVHAGDTCDKISAAHNVSTYQLAEVNSKTIDRGCDNLGIGEVICLGIKGHDCKVTHVVKGGETCHSIADAVGIPEKTLLTNNPNVGSDCSSIYPGEVLCTSKKIYVKAT</sequence>
<dbReference type="OrthoDB" id="5985073at2759"/>
<keyword evidence="6" id="KW-1185">Reference proteome</keyword>
<organism evidence="5 6">
    <name type="scientific">Suillus plorans</name>
    <dbReference type="NCBI Taxonomy" id="116603"/>
    <lineage>
        <taxon>Eukaryota</taxon>
        <taxon>Fungi</taxon>
        <taxon>Dikarya</taxon>
        <taxon>Basidiomycota</taxon>
        <taxon>Agaricomycotina</taxon>
        <taxon>Agaricomycetes</taxon>
        <taxon>Agaricomycetidae</taxon>
        <taxon>Boletales</taxon>
        <taxon>Suillineae</taxon>
        <taxon>Suillaceae</taxon>
        <taxon>Suillus</taxon>
    </lineage>
</organism>
<dbReference type="EMBL" id="JABBWE010000013">
    <property type="protein sequence ID" value="KAG1798629.1"/>
    <property type="molecule type" value="Genomic_DNA"/>
</dbReference>
<dbReference type="SMART" id="SM00257">
    <property type="entry name" value="LysM"/>
    <property type="match status" value="2"/>
</dbReference>
<evidence type="ECO:0000259" key="4">
    <source>
        <dbReference type="PROSITE" id="PS51782"/>
    </source>
</evidence>